<evidence type="ECO:0000313" key="2">
    <source>
        <dbReference type="Proteomes" id="UP000824782"/>
    </source>
</evidence>
<comment type="caution">
    <text evidence="1">The sequence shown here is derived from an EMBL/GenBank/DDBJ whole genome shotgun (WGS) entry which is preliminary data.</text>
</comment>
<dbReference type="AlphaFoldDB" id="A0AAV7BYJ5"/>
<reference evidence="1" key="1">
    <citation type="thesis" date="2020" institute="ProQuest LLC" country="789 East Eisenhower Parkway, Ann Arbor, MI, USA">
        <title>Comparative Genomics and Chromosome Evolution.</title>
        <authorList>
            <person name="Mudd A.B."/>
        </authorList>
    </citation>
    <scope>NUCLEOTIDE SEQUENCE</scope>
    <source>
        <strain evidence="1">237g6f4</strain>
        <tissue evidence="1">Blood</tissue>
    </source>
</reference>
<keyword evidence="2" id="KW-1185">Reference proteome</keyword>
<name>A0AAV7BYJ5_ENGPU</name>
<gene>
    <name evidence="1" type="ORF">GDO81_010294</name>
</gene>
<evidence type="ECO:0000313" key="1">
    <source>
        <dbReference type="EMBL" id="KAG8577790.1"/>
    </source>
</evidence>
<proteinExistence type="predicted"/>
<sequence length="76" mass="8577">MNVRRPIENKTIIYISLKGLFDDLSVLNLYPSRTAHTLDLVHNTIPAKMEAFLMAALPSFRVENEKSHILSAVVVI</sequence>
<organism evidence="1 2">
    <name type="scientific">Engystomops pustulosus</name>
    <name type="common">Tungara frog</name>
    <name type="synonym">Physalaemus pustulosus</name>
    <dbReference type="NCBI Taxonomy" id="76066"/>
    <lineage>
        <taxon>Eukaryota</taxon>
        <taxon>Metazoa</taxon>
        <taxon>Chordata</taxon>
        <taxon>Craniata</taxon>
        <taxon>Vertebrata</taxon>
        <taxon>Euteleostomi</taxon>
        <taxon>Amphibia</taxon>
        <taxon>Batrachia</taxon>
        <taxon>Anura</taxon>
        <taxon>Neobatrachia</taxon>
        <taxon>Hyloidea</taxon>
        <taxon>Leptodactylidae</taxon>
        <taxon>Leiuperinae</taxon>
        <taxon>Engystomops</taxon>
    </lineage>
</organism>
<accession>A0AAV7BYJ5</accession>
<dbReference type="EMBL" id="WNYA01000004">
    <property type="protein sequence ID" value="KAG8577790.1"/>
    <property type="molecule type" value="Genomic_DNA"/>
</dbReference>
<dbReference type="Proteomes" id="UP000824782">
    <property type="component" value="Unassembled WGS sequence"/>
</dbReference>
<protein>
    <submittedName>
        <fullName evidence="1">Uncharacterized protein</fullName>
    </submittedName>
</protein>